<keyword evidence="2" id="KW-1185">Reference proteome</keyword>
<evidence type="ECO:0008006" key="3">
    <source>
        <dbReference type="Google" id="ProtNLM"/>
    </source>
</evidence>
<evidence type="ECO:0000313" key="1">
    <source>
        <dbReference type="EMBL" id="EST11995.1"/>
    </source>
</evidence>
<dbReference type="PATRIC" id="fig|1395513.3.peg.1991"/>
<dbReference type="STRING" id="1395513.P343_09875"/>
<proteinExistence type="predicted"/>
<accession>V6IXH1</accession>
<dbReference type="Proteomes" id="UP000018296">
    <property type="component" value="Unassembled WGS sequence"/>
</dbReference>
<comment type="caution">
    <text evidence="1">The sequence shown here is derived from an EMBL/GenBank/DDBJ whole genome shotgun (WGS) entry which is preliminary data.</text>
</comment>
<organism evidence="1 2">
    <name type="scientific">Sporolactobacillus laevolacticus DSM 442</name>
    <dbReference type="NCBI Taxonomy" id="1395513"/>
    <lineage>
        <taxon>Bacteria</taxon>
        <taxon>Bacillati</taxon>
        <taxon>Bacillota</taxon>
        <taxon>Bacilli</taxon>
        <taxon>Bacillales</taxon>
        <taxon>Sporolactobacillaceae</taxon>
        <taxon>Sporolactobacillus</taxon>
    </lineage>
</organism>
<protein>
    <recommendedName>
        <fullName evidence="3">DUF4209 domain-containing protein</fullName>
    </recommendedName>
</protein>
<sequence length="515" mass="60971">MFEKYSVKNYGINDLATGMQFKNLLEDLKSGRDEFYESVLSVVQKEPTSILDYESLLKIKVVFEYRELIKFISNEELKKNLIEFYTEPRIQKISNNELKAPIIRFINLHATEIFSNDDYDIKNETLKLCVTYTKGIQCWNEIINTTDDFLLRSHFDSIFEALKSTKIKVELVKKVLFPLSIRDFDQQIEITMRIEMVFEEEYKKFKEEIILFLDSAEFKAANNIVQIKFMKDVLGYRILGLKGEIFIKERLNAAEEILNKSKGGYQTVTNSEKYAELETICKDFSDKFYFLTYIELFSIYQFMQYESKDVSMLDFVTNIDLGTNHGKYSRGSFFVKFRKCKTQFILNTMYLMGKYKANFWQELIMYAEKVQDFTGISPFLKAHLTLVERLLNEKDYFSGSLSMSLIIERFLREIYLKLTYDVVGIFKEARFTLGDLLRFDLNTSNNKLRLLFSKEELETMDYFLTNNDYGMNMRNNLAHYNINAEDVDITYFSILMHIFIFILVKIDYQGLVFEK</sequence>
<reference evidence="1 2" key="1">
    <citation type="journal article" date="2013" name="Genome Announc.">
        <title>Genome Sequence of Sporolactobacillus laevolacticus DSM442, an Efficient Polymer-Grade D-Lactate Producer from Agricultural Waste Cottonseed as a Nitrogen Source.</title>
        <authorList>
            <person name="Wang H."/>
            <person name="Wang L."/>
            <person name="Ju J."/>
            <person name="Yu B."/>
            <person name="Ma Y."/>
        </authorList>
    </citation>
    <scope>NUCLEOTIDE SEQUENCE [LARGE SCALE GENOMIC DNA]</scope>
    <source>
        <strain evidence="1 2">DSM 442</strain>
    </source>
</reference>
<evidence type="ECO:0000313" key="2">
    <source>
        <dbReference type="Proteomes" id="UP000018296"/>
    </source>
</evidence>
<gene>
    <name evidence="1" type="ORF">P343_09875</name>
</gene>
<dbReference type="AlphaFoldDB" id="V6IXH1"/>
<name>V6IXH1_9BACL</name>
<dbReference type="EMBL" id="AWTC01000008">
    <property type="protein sequence ID" value="EST11995.1"/>
    <property type="molecule type" value="Genomic_DNA"/>
</dbReference>